<organism evidence="1 2">
    <name type="scientific">Pseudoduganella umbonata</name>
    <dbReference type="NCBI Taxonomy" id="864828"/>
    <lineage>
        <taxon>Bacteria</taxon>
        <taxon>Pseudomonadati</taxon>
        <taxon>Pseudomonadota</taxon>
        <taxon>Betaproteobacteria</taxon>
        <taxon>Burkholderiales</taxon>
        <taxon>Oxalobacteraceae</taxon>
        <taxon>Telluria group</taxon>
        <taxon>Pseudoduganella</taxon>
    </lineage>
</organism>
<proteinExistence type="predicted"/>
<reference evidence="1 2" key="1">
    <citation type="submission" date="2020-08" db="EMBL/GenBank/DDBJ databases">
        <title>Genomic Encyclopedia of Type Strains, Phase III (KMG-III): the genomes of soil and plant-associated and newly described type strains.</title>
        <authorList>
            <person name="Whitman W."/>
        </authorList>
    </citation>
    <scope>NUCLEOTIDE SEQUENCE [LARGE SCALE GENOMIC DNA]</scope>
    <source>
        <strain evidence="1 2">CECT 7753</strain>
    </source>
</reference>
<accession>A0A7W5HER0</accession>
<dbReference type="Pfam" id="PF06945">
    <property type="entry name" value="DUF1289"/>
    <property type="match status" value="1"/>
</dbReference>
<dbReference type="AlphaFoldDB" id="A0A7W5HER0"/>
<dbReference type="EMBL" id="JACHXS010000010">
    <property type="protein sequence ID" value="MBB3223918.1"/>
    <property type="molecule type" value="Genomic_DNA"/>
</dbReference>
<dbReference type="RefSeq" id="WP_307722163.1">
    <property type="nucleotide sequence ID" value="NZ_CP040017.1"/>
</dbReference>
<dbReference type="InterPro" id="IPR010710">
    <property type="entry name" value="DUF1289"/>
</dbReference>
<gene>
    <name evidence="1" type="ORF">FHS02_004771</name>
</gene>
<sequence>MNRDTGFCEGCLRSIDEIVAWGKADDDYKRAVWAQLRLREQTIDFD</sequence>
<name>A0A7W5HER0_9BURK</name>
<evidence type="ECO:0000313" key="1">
    <source>
        <dbReference type="EMBL" id="MBB3223918.1"/>
    </source>
</evidence>
<evidence type="ECO:0000313" key="2">
    <source>
        <dbReference type="Proteomes" id="UP000584325"/>
    </source>
</evidence>
<dbReference type="Proteomes" id="UP000584325">
    <property type="component" value="Unassembled WGS sequence"/>
</dbReference>
<protein>
    <submittedName>
        <fullName evidence="1">Putative Fe-S protein YdhL (DUF1289 family)</fullName>
    </submittedName>
</protein>
<comment type="caution">
    <text evidence="1">The sequence shown here is derived from an EMBL/GenBank/DDBJ whole genome shotgun (WGS) entry which is preliminary data.</text>
</comment>